<dbReference type="InterPro" id="IPR049730">
    <property type="entry name" value="SNF2/RAD54-like_C"/>
</dbReference>
<comment type="caution">
    <text evidence="5">The sequence shown here is derived from an EMBL/GenBank/DDBJ whole genome shotgun (WGS) entry which is preliminary data.</text>
</comment>
<dbReference type="InterPro" id="IPR000330">
    <property type="entry name" value="SNF2_N"/>
</dbReference>
<keyword evidence="5" id="KW-0067">ATP-binding</keyword>
<dbReference type="CDD" id="cd18793">
    <property type="entry name" value="SF2_C_SNF"/>
    <property type="match status" value="1"/>
</dbReference>
<evidence type="ECO:0000313" key="5">
    <source>
        <dbReference type="EMBL" id="HIQ32973.1"/>
    </source>
</evidence>
<dbReference type="Pfam" id="PF00176">
    <property type="entry name" value="SNF2-rel_dom"/>
    <property type="match status" value="1"/>
</dbReference>
<dbReference type="AlphaFoldDB" id="A0A833ECB0"/>
<protein>
    <submittedName>
        <fullName evidence="5">Helicase</fullName>
    </submittedName>
</protein>
<organism evidence="5 6">
    <name type="scientific">Methanothermococcus okinawensis</name>
    <dbReference type="NCBI Taxonomy" id="155863"/>
    <lineage>
        <taxon>Archaea</taxon>
        <taxon>Methanobacteriati</taxon>
        <taxon>Methanobacteriota</taxon>
        <taxon>Methanomada group</taxon>
        <taxon>Methanococci</taxon>
        <taxon>Methanococcales</taxon>
        <taxon>Methanococcaceae</taxon>
        <taxon>Methanothermococcus</taxon>
    </lineage>
</organism>
<feature type="non-terminal residue" evidence="5">
    <location>
        <position position="540"/>
    </location>
</feature>
<keyword evidence="1" id="KW-0378">Hydrolase</keyword>
<dbReference type="InterPro" id="IPR014001">
    <property type="entry name" value="Helicase_ATP-bd"/>
</dbReference>
<dbReference type="GO" id="GO:0005524">
    <property type="term" value="F:ATP binding"/>
    <property type="evidence" value="ECO:0007669"/>
    <property type="project" value="InterPro"/>
</dbReference>
<evidence type="ECO:0000256" key="1">
    <source>
        <dbReference type="ARBA" id="ARBA00022801"/>
    </source>
</evidence>
<evidence type="ECO:0000259" key="4">
    <source>
        <dbReference type="PROSITE" id="PS51194"/>
    </source>
</evidence>
<dbReference type="GO" id="GO:0004386">
    <property type="term" value="F:helicase activity"/>
    <property type="evidence" value="ECO:0007669"/>
    <property type="project" value="UniProtKB-KW"/>
</dbReference>
<dbReference type="Gene3D" id="3.40.50.300">
    <property type="entry name" value="P-loop containing nucleotide triphosphate hydrolases"/>
    <property type="match status" value="1"/>
</dbReference>
<gene>
    <name evidence="5" type="ORF">EYH55_05805</name>
</gene>
<feature type="domain" description="Helicase C-terminal" evidence="4">
    <location>
        <begin position="310"/>
        <end position="468"/>
    </location>
</feature>
<dbReference type="GO" id="GO:0140097">
    <property type="term" value="F:catalytic activity, acting on DNA"/>
    <property type="evidence" value="ECO:0007669"/>
    <property type="project" value="UniProtKB-ARBA"/>
</dbReference>
<evidence type="ECO:0000259" key="3">
    <source>
        <dbReference type="PROSITE" id="PS51192"/>
    </source>
</evidence>
<sequence length="540" mass="64197">KEQWRRELWEKFYESFKVVERLDFKSGDNPWERYSQVITSIDFAKQEDILKTLENVSWDLVVVDEAHKMSAYIYGKKKKETGRYKLGKVLSKNSNHLLFLTATPHKGDPENFKLLMDLLVPGFFPDYESLINFLRDRDSSLFIRRLKEDLRDFDGRPLFTKRYPITVKFTLEDKEWRLYSDLTYYVYNIYRRIGEEYPRRRNIAFALTILQRRMASSTYALLQSLKRRKKRLEEVLKKGRCPTYWEIEDLDVLEEDIEDEEERWKKEEKWEALTVAEDIGELKEEIGTLEELIRLCEEILEEEKETKLKELKRTITRIFEEGGDGRPKILIFTEAKDTLEYLVNKLKGWGYKVTYIHGGMKMEERIEKVKEFQGESEIMVATEAAGEGINLQFCNIMINYDIPWNPNRLEQRMGRIHRYGQRKDVYIFNFVAANTQEGKVLAKLLEKLEEIRKILGRDRVFDVIGEILAHEKIDLPELILEAVLEGKRAEKEIERLECNEGIKKVVCGDIVSKPPDIQEIKEMMEKAREKLDVEDIERFF</sequence>
<evidence type="ECO:0000313" key="6">
    <source>
        <dbReference type="Proteomes" id="UP000623215"/>
    </source>
</evidence>
<feature type="coiled-coil region" evidence="2">
    <location>
        <begin position="479"/>
        <end position="537"/>
    </location>
</feature>
<feature type="coiled-coil region" evidence="2">
    <location>
        <begin position="247"/>
        <end position="321"/>
    </location>
</feature>
<keyword evidence="2" id="KW-0175">Coiled coil</keyword>
<dbReference type="EMBL" id="DQVW01000112">
    <property type="protein sequence ID" value="HIQ32973.1"/>
    <property type="molecule type" value="Genomic_DNA"/>
</dbReference>
<keyword evidence="5" id="KW-0547">Nucleotide-binding</keyword>
<dbReference type="PROSITE" id="PS51194">
    <property type="entry name" value="HELICASE_CTER"/>
    <property type="match status" value="1"/>
</dbReference>
<dbReference type="PROSITE" id="PS51192">
    <property type="entry name" value="HELICASE_ATP_BIND_1"/>
    <property type="match status" value="1"/>
</dbReference>
<dbReference type="Gene3D" id="3.40.50.10810">
    <property type="entry name" value="Tandem AAA-ATPase domain"/>
    <property type="match status" value="1"/>
</dbReference>
<feature type="domain" description="Helicase ATP-binding" evidence="3">
    <location>
        <begin position="1"/>
        <end position="122"/>
    </location>
</feature>
<dbReference type="InterPro" id="IPR027417">
    <property type="entry name" value="P-loop_NTPase"/>
</dbReference>
<dbReference type="GO" id="GO:0016787">
    <property type="term" value="F:hydrolase activity"/>
    <property type="evidence" value="ECO:0007669"/>
    <property type="project" value="UniProtKB-KW"/>
</dbReference>
<accession>A0A833ECB0</accession>
<evidence type="ECO:0000256" key="2">
    <source>
        <dbReference type="SAM" id="Coils"/>
    </source>
</evidence>
<proteinExistence type="predicted"/>
<name>A0A833ECB0_9EURY</name>
<dbReference type="Pfam" id="PF00271">
    <property type="entry name" value="Helicase_C"/>
    <property type="match status" value="1"/>
</dbReference>
<dbReference type="SUPFAM" id="SSF52540">
    <property type="entry name" value="P-loop containing nucleoside triphosphate hydrolases"/>
    <property type="match status" value="1"/>
</dbReference>
<dbReference type="PANTHER" id="PTHR45766">
    <property type="entry name" value="DNA ANNEALING HELICASE AND ENDONUCLEASE ZRANB3 FAMILY MEMBER"/>
    <property type="match status" value="1"/>
</dbReference>
<dbReference type="Proteomes" id="UP000623215">
    <property type="component" value="Unassembled WGS sequence"/>
</dbReference>
<dbReference type="InterPro" id="IPR001650">
    <property type="entry name" value="Helicase_C-like"/>
</dbReference>
<dbReference type="SMART" id="SM00490">
    <property type="entry name" value="HELICc"/>
    <property type="match status" value="1"/>
</dbReference>
<dbReference type="InterPro" id="IPR038718">
    <property type="entry name" value="SNF2-like_sf"/>
</dbReference>
<reference evidence="5" key="1">
    <citation type="journal article" date="2020" name="ISME J.">
        <title>Gammaproteobacteria mediating utilization of methyl-, sulfur- and petroleum organic compounds in deep ocean hydrothermal plumes.</title>
        <authorList>
            <person name="Zhou Z."/>
            <person name="Liu Y."/>
            <person name="Pan J."/>
            <person name="Cron B.R."/>
            <person name="Toner B.M."/>
            <person name="Anantharaman K."/>
            <person name="Breier J.A."/>
            <person name="Dick G.J."/>
            <person name="Li M."/>
        </authorList>
    </citation>
    <scope>NUCLEOTIDE SEQUENCE</scope>
    <source>
        <strain evidence="5">SZUA-1534</strain>
    </source>
</reference>
<keyword evidence="5" id="KW-0347">Helicase</keyword>
<feature type="non-terminal residue" evidence="5">
    <location>
        <position position="1"/>
    </location>
</feature>
<dbReference type="PANTHER" id="PTHR45766:SF6">
    <property type="entry name" value="SWI_SNF-RELATED MATRIX-ASSOCIATED ACTIN-DEPENDENT REGULATOR OF CHROMATIN SUBFAMILY A-LIKE PROTEIN 1"/>
    <property type="match status" value="1"/>
</dbReference>